<organism evidence="1 2">
    <name type="scientific">Bacillus swezeyi</name>
    <dbReference type="NCBI Taxonomy" id="1925020"/>
    <lineage>
        <taxon>Bacteria</taxon>
        <taxon>Bacillati</taxon>
        <taxon>Bacillota</taxon>
        <taxon>Bacilli</taxon>
        <taxon>Bacillales</taxon>
        <taxon>Bacillaceae</taxon>
        <taxon>Bacillus</taxon>
    </lineage>
</organism>
<evidence type="ECO:0000313" key="1">
    <source>
        <dbReference type="EMBL" id="KAA6450965.1"/>
    </source>
</evidence>
<gene>
    <name evidence="1" type="ORF">DX927_09030</name>
</gene>
<sequence>MGVIGFVSFLIIIFILAYFSSNPPTKLQAWLHVRVSGVSPLRYFVDDEYRKAVDHFRKDKKL</sequence>
<comment type="caution">
    <text evidence="1">The sequence shown here is derived from an EMBL/GenBank/DDBJ whole genome shotgun (WGS) entry which is preliminary data.</text>
</comment>
<reference evidence="1 2" key="1">
    <citation type="submission" date="2018-08" db="EMBL/GenBank/DDBJ databases">
        <title>Bacillus phenotypic plasticity.</title>
        <authorList>
            <person name="Hurtado E."/>
        </authorList>
    </citation>
    <scope>NUCLEOTIDE SEQUENCE [LARGE SCALE GENOMIC DNA]</scope>
    <source>
        <strain evidence="1 2">427</strain>
    </source>
</reference>
<accession>A0A5M8RQZ5</accession>
<name>A0A5M8RQZ5_9BACI</name>
<dbReference type="AlphaFoldDB" id="A0A5M8RQZ5"/>
<dbReference type="Proteomes" id="UP000324326">
    <property type="component" value="Unassembled WGS sequence"/>
</dbReference>
<dbReference type="EMBL" id="QSND01000002">
    <property type="protein sequence ID" value="KAA6450965.1"/>
    <property type="molecule type" value="Genomic_DNA"/>
</dbReference>
<protein>
    <submittedName>
        <fullName evidence="1">Uncharacterized protein</fullName>
    </submittedName>
</protein>
<proteinExistence type="predicted"/>
<evidence type="ECO:0000313" key="2">
    <source>
        <dbReference type="Proteomes" id="UP000324326"/>
    </source>
</evidence>